<evidence type="ECO:0000313" key="4">
    <source>
        <dbReference type="RefSeq" id="XP_014487595.1"/>
    </source>
</evidence>
<gene>
    <name evidence="4" type="primary">LOC106751252</name>
</gene>
<dbReference type="SUPFAM" id="SSF53098">
    <property type="entry name" value="Ribonuclease H-like"/>
    <property type="match status" value="1"/>
</dbReference>
<dbReference type="RefSeq" id="XP_014487595.1">
    <property type="nucleotide sequence ID" value="XM_014632109.1"/>
</dbReference>
<organism evidence="3 4">
    <name type="scientific">Dinoponera quadriceps</name>
    <name type="common">South American ant</name>
    <dbReference type="NCBI Taxonomy" id="609295"/>
    <lineage>
        <taxon>Eukaryota</taxon>
        <taxon>Metazoa</taxon>
        <taxon>Ecdysozoa</taxon>
        <taxon>Arthropoda</taxon>
        <taxon>Hexapoda</taxon>
        <taxon>Insecta</taxon>
        <taxon>Pterygota</taxon>
        <taxon>Neoptera</taxon>
        <taxon>Endopterygota</taxon>
        <taxon>Hymenoptera</taxon>
        <taxon>Apocrita</taxon>
        <taxon>Aculeata</taxon>
        <taxon>Formicoidea</taxon>
        <taxon>Formicidae</taxon>
        <taxon>Ponerinae</taxon>
        <taxon>Ponerini</taxon>
        <taxon>Dinoponera</taxon>
    </lineage>
</organism>
<dbReference type="AlphaFoldDB" id="A0A6P3Y9I1"/>
<protein>
    <submittedName>
        <fullName evidence="4">Uncharacterized protein LOC106751252</fullName>
    </submittedName>
</protein>
<evidence type="ECO:0000313" key="3">
    <source>
        <dbReference type="Proteomes" id="UP000515204"/>
    </source>
</evidence>
<dbReference type="InterPro" id="IPR040676">
    <property type="entry name" value="DUF5641"/>
</dbReference>
<dbReference type="PANTHER" id="PTHR47331:SF1">
    <property type="entry name" value="GAG-LIKE PROTEIN"/>
    <property type="match status" value="1"/>
</dbReference>
<dbReference type="Pfam" id="PF18701">
    <property type="entry name" value="DUF5641"/>
    <property type="match status" value="1"/>
</dbReference>
<dbReference type="InterPro" id="IPR041588">
    <property type="entry name" value="Integrase_H2C2"/>
</dbReference>
<feature type="domain" description="Integrase zinc-binding" evidence="1">
    <location>
        <begin position="311"/>
        <end position="360"/>
    </location>
</feature>
<dbReference type="GO" id="GO:0003676">
    <property type="term" value="F:nucleic acid binding"/>
    <property type="evidence" value="ECO:0007669"/>
    <property type="project" value="InterPro"/>
</dbReference>
<feature type="domain" description="DUF5641" evidence="2">
    <location>
        <begin position="548"/>
        <end position="584"/>
    </location>
</feature>
<keyword evidence="3" id="KW-1185">Reference proteome</keyword>
<evidence type="ECO:0000259" key="1">
    <source>
        <dbReference type="Pfam" id="PF17921"/>
    </source>
</evidence>
<sequence>MESKTSALQLHGFADASERAYAAVIYIRSASLDGASIRVSLALAKTKVAFLKSILLPRLELCPAVLLVRLTAHLREQLKLSSFPVHLWCDSTVTLAWIRGHPARWTTFVANRVAEIHRTLPETRWCHVRNENNPADCACRGVAPMDLSQHLLWWSGPDFLKNPELLVNDDMDVTTESDLPEQRRIVHGVTKVEANEFLARFSTLRLLFRTTAWILRWRHGHAERVKGPLIPEEILAARNLWIRLEQRMAYGDEVYALSKGHVIHNRSSFVGLKPYLDEVCLLRCGGRLRHAELDWDSRHPVILPPKSHLTRLLVIATHHGALHGGIQLTLAILQRQFWIPGGRRLVRQLLHNYLPCMRWRAASPQPLMGDLPRTRVTPSRPFTMTGVDFAGLVLLRTTKGRGHRAYKGYICVFVCLATNAVHLEAVTNYTTEAFLVAFRRFISRRGLCRDVFSDCGTNFVRADAKLRALFRASSQESRKVIGEATFTYEEMVTLLAEVEAYMNSRPIAAMSDDPEDLSPLTPGHFLIGALLLSVPEPLLTEEPTSRLTRWKLLQKMRDHVWQRWLQEYLTSLLPRTKWKTPCPAFKDWTTLSRELVRPAVKIVPLPKGEEI</sequence>
<name>A0A6P3Y9I1_DINQU</name>
<dbReference type="OrthoDB" id="6615390at2759"/>
<dbReference type="PANTHER" id="PTHR47331">
    <property type="entry name" value="PHD-TYPE DOMAIN-CONTAINING PROTEIN"/>
    <property type="match status" value="1"/>
</dbReference>
<dbReference type="Proteomes" id="UP000515204">
    <property type="component" value="Unplaced"/>
</dbReference>
<dbReference type="KEGG" id="dqu:106751252"/>
<dbReference type="GeneID" id="106751252"/>
<dbReference type="Pfam" id="PF17921">
    <property type="entry name" value="Integrase_H2C2"/>
    <property type="match status" value="1"/>
</dbReference>
<dbReference type="Gene3D" id="3.30.420.10">
    <property type="entry name" value="Ribonuclease H-like superfamily/Ribonuclease H"/>
    <property type="match status" value="1"/>
</dbReference>
<proteinExistence type="predicted"/>
<dbReference type="InterPro" id="IPR008042">
    <property type="entry name" value="Retrotrans_Pao"/>
</dbReference>
<reference evidence="4" key="1">
    <citation type="submission" date="2025-08" db="UniProtKB">
        <authorList>
            <consortium name="RefSeq"/>
        </authorList>
    </citation>
    <scope>IDENTIFICATION</scope>
</reference>
<accession>A0A6P3Y9I1</accession>
<dbReference type="Pfam" id="PF05380">
    <property type="entry name" value="Peptidase_A17"/>
    <property type="match status" value="1"/>
</dbReference>
<evidence type="ECO:0000259" key="2">
    <source>
        <dbReference type="Pfam" id="PF18701"/>
    </source>
</evidence>
<dbReference type="InterPro" id="IPR036397">
    <property type="entry name" value="RNaseH_sf"/>
</dbReference>
<dbReference type="InterPro" id="IPR012337">
    <property type="entry name" value="RNaseH-like_sf"/>
</dbReference>